<proteinExistence type="inferred from homology"/>
<evidence type="ECO:0000256" key="3">
    <source>
        <dbReference type="ARBA" id="ARBA00022840"/>
    </source>
</evidence>
<dbReference type="NCBIfam" id="NF010041">
    <property type="entry name" value="PRK13517.1-1"/>
    <property type="match status" value="1"/>
</dbReference>
<name>A0A7W9Q7D2_9ACTN</name>
<accession>A0A7W9Q7D2</accession>
<protein>
    <recommendedName>
        <fullName evidence="5">Putative glutamate--cysteine ligase 2</fullName>
        <ecNumber evidence="5">6.3.2.2</ecNumber>
    </recommendedName>
    <alternativeName>
        <fullName evidence="5">Gamma-glutamylcysteine synthetase 2</fullName>
        <shortName evidence="5">GCS 2</shortName>
        <shortName evidence="5">Gamma-GCS 2</shortName>
    </alternativeName>
</protein>
<dbReference type="Pfam" id="PF04107">
    <property type="entry name" value="GCS2"/>
    <property type="match status" value="1"/>
</dbReference>
<evidence type="ECO:0000256" key="2">
    <source>
        <dbReference type="ARBA" id="ARBA00022741"/>
    </source>
</evidence>
<gene>
    <name evidence="6" type="ORF">FHS42_000918</name>
</gene>
<dbReference type="EMBL" id="JACHJL010000002">
    <property type="protein sequence ID" value="MBB5933892.1"/>
    <property type="molecule type" value="Genomic_DNA"/>
</dbReference>
<dbReference type="InterPro" id="IPR014746">
    <property type="entry name" value="Gln_synth/guanido_kin_cat_dom"/>
</dbReference>
<comment type="similarity">
    <text evidence="5">Belongs to the glutamate--cysteine ligase type 2 family. YbdK subfamily.</text>
</comment>
<comment type="catalytic activity">
    <reaction evidence="4 5">
        <text>L-cysteine + L-glutamate + ATP = gamma-L-glutamyl-L-cysteine + ADP + phosphate + H(+)</text>
        <dbReference type="Rhea" id="RHEA:13285"/>
        <dbReference type="ChEBI" id="CHEBI:15378"/>
        <dbReference type="ChEBI" id="CHEBI:29985"/>
        <dbReference type="ChEBI" id="CHEBI:30616"/>
        <dbReference type="ChEBI" id="CHEBI:35235"/>
        <dbReference type="ChEBI" id="CHEBI:43474"/>
        <dbReference type="ChEBI" id="CHEBI:58173"/>
        <dbReference type="ChEBI" id="CHEBI:456216"/>
        <dbReference type="EC" id="6.3.2.2"/>
    </reaction>
</comment>
<evidence type="ECO:0000256" key="1">
    <source>
        <dbReference type="ARBA" id="ARBA00022598"/>
    </source>
</evidence>
<dbReference type="SUPFAM" id="SSF55931">
    <property type="entry name" value="Glutamine synthetase/guanido kinase"/>
    <property type="match status" value="1"/>
</dbReference>
<dbReference type="InterPro" id="IPR011793">
    <property type="entry name" value="YbdK"/>
</dbReference>
<dbReference type="AlphaFoldDB" id="A0A7W9Q7D2"/>
<evidence type="ECO:0000256" key="5">
    <source>
        <dbReference type="HAMAP-Rule" id="MF_01609"/>
    </source>
</evidence>
<comment type="caution">
    <text evidence="6">The sequence shown here is derived from an EMBL/GenBank/DDBJ whole genome shotgun (WGS) entry which is preliminary data.</text>
</comment>
<dbReference type="PANTHER" id="PTHR36510:SF1">
    <property type="entry name" value="GLUTAMATE--CYSTEINE LIGASE 2-RELATED"/>
    <property type="match status" value="1"/>
</dbReference>
<organism evidence="6 7">
    <name type="scientific">Streptomyces zagrosensis</name>
    <dbReference type="NCBI Taxonomy" id="1042984"/>
    <lineage>
        <taxon>Bacteria</taxon>
        <taxon>Bacillati</taxon>
        <taxon>Actinomycetota</taxon>
        <taxon>Actinomycetes</taxon>
        <taxon>Kitasatosporales</taxon>
        <taxon>Streptomycetaceae</taxon>
        <taxon>Streptomyces</taxon>
    </lineage>
</organism>
<dbReference type="Gene3D" id="3.30.590.20">
    <property type="match status" value="1"/>
</dbReference>
<sequence>MATVGVEEEYLLVDPVTGRLAPCAAAVLAEAELAPLVASGEVQPELLQAQVEVATPVCDSLQDVGAHLLRLRRAMAKAARAHGCRVTASGTPPFREDGPVLLTEQARFEAIQRQAPQLVAEQLVNGMHVHVAVPSRRVGVEVLNRIRVWLPTLIAMAANSPLWRENDTGFASWRTIVFDRWPVSGIPPCFTDEKDYEHHVRRLLDTGVINDVAQIYWQVRLSERYPTVEVRSLDVQLRPGDAVLFAGLVRALVDTAVRELEAGIDPLYIDAELLRVAMWQAARHGLNGELLDPLGRRRPAGDVVRKLLHHLAPALQGATDAHEVTALVHRLLKEGNGADRQRRALADGGLPAVMELIVEDGSSA</sequence>
<keyword evidence="7" id="KW-1185">Reference proteome</keyword>
<comment type="function">
    <text evidence="5">ATP-dependent carboxylate-amine ligase which exhibits weak glutamate--cysteine ligase activity.</text>
</comment>
<dbReference type="Proteomes" id="UP000588098">
    <property type="component" value="Unassembled WGS sequence"/>
</dbReference>
<keyword evidence="1 5" id="KW-0436">Ligase</keyword>
<reference evidence="6 7" key="1">
    <citation type="submission" date="2020-08" db="EMBL/GenBank/DDBJ databases">
        <title>Genomic Encyclopedia of Type Strains, Phase III (KMG-III): the genomes of soil and plant-associated and newly described type strains.</title>
        <authorList>
            <person name="Whitman W."/>
        </authorList>
    </citation>
    <scope>NUCLEOTIDE SEQUENCE [LARGE SCALE GENOMIC DNA]</scope>
    <source>
        <strain evidence="6 7">CECT 8305</strain>
    </source>
</reference>
<keyword evidence="3 5" id="KW-0067">ATP-binding</keyword>
<dbReference type="InterPro" id="IPR006336">
    <property type="entry name" value="GCS2"/>
</dbReference>
<dbReference type="EC" id="6.3.2.2" evidence="5"/>
<evidence type="ECO:0000256" key="4">
    <source>
        <dbReference type="ARBA" id="ARBA00048819"/>
    </source>
</evidence>
<keyword evidence="2 5" id="KW-0547">Nucleotide-binding</keyword>
<dbReference type="NCBIfam" id="TIGR02050">
    <property type="entry name" value="gshA_cyan_rel"/>
    <property type="match status" value="1"/>
</dbReference>
<dbReference type="GO" id="GO:0042398">
    <property type="term" value="P:modified amino acid biosynthetic process"/>
    <property type="evidence" value="ECO:0007669"/>
    <property type="project" value="InterPro"/>
</dbReference>
<evidence type="ECO:0000313" key="7">
    <source>
        <dbReference type="Proteomes" id="UP000588098"/>
    </source>
</evidence>
<dbReference type="GO" id="GO:0005524">
    <property type="term" value="F:ATP binding"/>
    <property type="evidence" value="ECO:0007669"/>
    <property type="project" value="UniProtKB-KW"/>
</dbReference>
<evidence type="ECO:0000313" key="6">
    <source>
        <dbReference type="EMBL" id="MBB5933892.1"/>
    </source>
</evidence>
<dbReference type="InterPro" id="IPR050141">
    <property type="entry name" value="GCL_type2/YbdK_subfam"/>
</dbReference>
<dbReference type="GO" id="GO:0004357">
    <property type="term" value="F:glutamate-cysteine ligase activity"/>
    <property type="evidence" value="ECO:0007669"/>
    <property type="project" value="UniProtKB-EC"/>
</dbReference>
<dbReference type="RefSeq" id="WP_184569211.1">
    <property type="nucleotide sequence ID" value="NZ_JACHJL010000002.1"/>
</dbReference>
<dbReference type="PANTHER" id="PTHR36510">
    <property type="entry name" value="GLUTAMATE--CYSTEINE LIGASE 2-RELATED"/>
    <property type="match status" value="1"/>
</dbReference>
<dbReference type="HAMAP" id="MF_01609">
    <property type="entry name" value="Glu_cys_ligase_2"/>
    <property type="match status" value="1"/>
</dbReference>